<comment type="caution">
    <text evidence="5">The sequence shown here is derived from an EMBL/GenBank/DDBJ whole genome shotgun (WGS) entry which is preliminary data.</text>
</comment>
<dbReference type="InterPro" id="IPR003439">
    <property type="entry name" value="ABC_transporter-like_ATP-bd"/>
</dbReference>
<dbReference type="Proteomes" id="UP001500604">
    <property type="component" value="Unassembled WGS sequence"/>
</dbReference>
<reference evidence="6" key="1">
    <citation type="journal article" date="2019" name="Int. J. Syst. Evol. Microbiol.">
        <title>The Global Catalogue of Microorganisms (GCM) 10K type strain sequencing project: providing services to taxonomists for standard genome sequencing and annotation.</title>
        <authorList>
            <consortium name="The Broad Institute Genomics Platform"/>
            <consortium name="The Broad Institute Genome Sequencing Center for Infectious Disease"/>
            <person name="Wu L."/>
            <person name="Ma J."/>
        </authorList>
    </citation>
    <scope>NUCLEOTIDE SEQUENCE [LARGE SCALE GENOMIC DNA]</scope>
    <source>
        <strain evidence="6">JCM 17805</strain>
    </source>
</reference>
<keyword evidence="1" id="KW-0813">Transport</keyword>
<sequence>MAVLPTTPPVQLDDLLFSWQPVQPVLDIPTLTITPGEKVFLKGPSGSGKTTLLGLIGGVLVPERGHVSLLGTPINQLSPAARDRFRANHVGFIFQMFNLIPYLSVLENVLLPLGFSPERRQKLAAAGQSGNEEAVRLLAQLGLSDPALLARPVTALSIGQQQRVAAARALIGRPEILIADEPTSALDSDTREAFIRLLFKECEAAGSTLLFVSHDAGLEHLFDRSLSLAELNHAAVTEAAAMQEDAVCHC</sequence>
<dbReference type="PANTHER" id="PTHR24220:SF611">
    <property type="entry name" value="ATP-BINDING COMPONENT OF ABC TRANSPORTER-RELATED"/>
    <property type="match status" value="1"/>
</dbReference>
<organism evidence="5 6">
    <name type="scientific">Kistimonas scapharcae</name>
    <dbReference type="NCBI Taxonomy" id="1036133"/>
    <lineage>
        <taxon>Bacteria</taxon>
        <taxon>Pseudomonadati</taxon>
        <taxon>Pseudomonadota</taxon>
        <taxon>Gammaproteobacteria</taxon>
        <taxon>Oceanospirillales</taxon>
        <taxon>Endozoicomonadaceae</taxon>
        <taxon>Kistimonas</taxon>
    </lineage>
</organism>
<evidence type="ECO:0000256" key="2">
    <source>
        <dbReference type="ARBA" id="ARBA00022741"/>
    </source>
</evidence>
<proteinExistence type="predicted"/>
<dbReference type="SMART" id="SM00382">
    <property type="entry name" value="AAA"/>
    <property type="match status" value="1"/>
</dbReference>
<keyword evidence="3 5" id="KW-0067">ATP-binding</keyword>
<dbReference type="CDD" id="cd03255">
    <property type="entry name" value="ABC_MJ0796_LolCDE_FtsE"/>
    <property type="match status" value="1"/>
</dbReference>
<dbReference type="InterPro" id="IPR015854">
    <property type="entry name" value="ABC_transpr_LolD-like"/>
</dbReference>
<dbReference type="EMBL" id="BAABFL010000471">
    <property type="protein sequence ID" value="GAA4652193.1"/>
    <property type="molecule type" value="Genomic_DNA"/>
</dbReference>
<protein>
    <submittedName>
        <fullName evidence="5">ABC transporter ATP-binding protein</fullName>
    </submittedName>
</protein>
<keyword evidence="2" id="KW-0547">Nucleotide-binding</keyword>
<dbReference type="InterPro" id="IPR003593">
    <property type="entry name" value="AAA+_ATPase"/>
</dbReference>
<evidence type="ECO:0000256" key="1">
    <source>
        <dbReference type="ARBA" id="ARBA00022448"/>
    </source>
</evidence>
<gene>
    <name evidence="5" type="ORF">GCM10023116_44770</name>
</gene>
<dbReference type="PANTHER" id="PTHR24220">
    <property type="entry name" value="IMPORT ATP-BINDING PROTEIN"/>
    <property type="match status" value="1"/>
</dbReference>
<feature type="domain" description="ABC transporter" evidence="4">
    <location>
        <begin position="10"/>
        <end position="250"/>
    </location>
</feature>
<dbReference type="PROSITE" id="PS50893">
    <property type="entry name" value="ABC_TRANSPORTER_2"/>
    <property type="match status" value="1"/>
</dbReference>
<dbReference type="Pfam" id="PF00005">
    <property type="entry name" value="ABC_tran"/>
    <property type="match status" value="1"/>
</dbReference>
<keyword evidence="6" id="KW-1185">Reference proteome</keyword>
<evidence type="ECO:0000259" key="4">
    <source>
        <dbReference type="PROSITE" id="PS50893"/>
    </source>
</evidence>
<dbReference type="Gene3D" id="3.40.50.300">
    <property type="entry name" value="P-loop containing nucleotide triphosphate hydrolases"/>
    <property type="match status" value="1"/>
</dbReference>
<accession>A0ABP8V9H4</accession>
<dbReference type="GO" id="GO:0005524">
    <property type="term" value="F:ATP binding"/>
    <property type="evidence" value="ECO:0007669"/>
    <property type="project" value="UniProtKB-KW"/>
</dbReference>
<name>A0ABP8V9H4_9GAMM</name>
<dbReference type="InterPro" id="IPR027417">
    <property type="entry name" value="P-loop_NTPase"/>
</dbReference>
<dbReference type="SUPFAM" id="SSF52540">
    <property type="entry name" value="P-loop containing nucleoside triphosphate hydrolases"/>
    <property type="match status" value="1"/>
</dbReference>
<dbReference type="InterPro" id="IPR017911">
    <property type="entry name" value="MacB-like_ATP-bd"/>
</dbReference>
<dbReference type="RefSeq" id="WP_345198710.1">
    <property type="nucleotide sequence ID" value="NZ_BAABFL010000471.1"/>
</dbReference>
<evidence type="ECO:0000256" key="3">
    <source>
        <dbReference type="ARBA" id="ARBA00022840"/>
    </source>
</evidence>
<evidence type="ECO:0000313" key="5">
    <source>
        <dbReference type="EMBL" id="GAA4652193.1"/>
    </source>
</evidence>
<evidence type="ECO:0000313" key="6">
    <source>
        <dbReference type="Proteomes" id="UP001500604"/>
    </source>
</evidence>